<dbReference type="RefSeq" id="WP_307817592.1">
    <property type="nucleotide sequence ID" value="NZ_BAAAYA010000005.1"/>
</dbReference>
<feature type="domain" description="NERD" evidence="1">
    <location>
        <begin position="66"/>
        <end position="167"/>
    </location>
</feature>
<organism evidence="2 3">
    <name type="scientific">Streptomyces flavovirens</name>
    <dbReference type="NCBI Taxonomy" id="52258"/>
    <lineage>
        <taxon>Bacteria</taxon>
        <taxon>Bacillati</taxon>
        <taxon>Actinomycetota</taxon>
        <taxon>Actinomycetes</taxon>
        <taxon>Kitasatosporales</taxon>
        <taxon>Streptomycetaceae</taxon>
        <taxon>Streptomyces</taxon>
    </lineage>
</organism>
<comment type="caution">
    <text evidence="2">The sequence shown here is derived from an EMBL/GenBank/DDBJ whole genome shotgun (WGS) entry which is preliminary data.</text>
</comment>
<reference evidence="3" key="1">
    <citation type="journal article" date="2019" name="Int. J. Syst. Evol. Microbiol.">
        <title>The Global Catalogue of Microorganisms (GCM) 10K type strain sequencing project: providing services to taxonomists for standard genome sequencing and annotation.</title>
        <authorList>
            <consortium name="The Broad Institute Genomics Platform"/>
            <consortium name="The Broad Institute Genome Sequencing Center for Infectious Disease"/>
            <person name="Wu L."/>
            <person name="Ma J."/>
        </authorList>
    </citation>
    <scope>NUCLEOTIDE SEQUENCE [LARGE SCALE GENOMIC DNA]</scope>
    <source>
        <strain evidence="3">CCM 3243</strain>
    </source>
</reference>
<evidence type="ECO:0000259" key="1">
    <source>
        <dbReference type="Pfam" id="PF08378"/>
    </source>
</evidence>
<gene>
    <name evidence="2" type="ORF">ACFO3R_29105</name>
</gene>
<protein>
    <submittedName>
        <fullName evidence="2">Nuclease-related domain-containing protein</fullName>
    </submittedName>
</protein>
<accession>A0ABV8NDA5</accession>
<dbReference type="Proteomes" id="UP001595871">
    <property type="component" value="Unassembled WGS sequence"/>
</dbReference>
<sequence length="226" mass="24145">MPVTFLLLAAAAIAAYYYLRRPRTPGGGAGASAAAHARQLRTPAVRLADALHIPTQAGAEADRYEAGAAAERRTATRIDPLRAEGWTILHDRALPTGRANVDHLAISPHGVVILPDTKGWSSRYRIRVVNGCLLHGGWDVTDRLNGLRHETRTVSKALGVPVIPLVVMDGAPVEGGEQVLDGIRIVPADRACAVIRDLGRKLAHPDAPDVAARAARVLPPYQETAR</sequence>
<keyword evidence="3" id="KW-1185">Reference proteome</keyword>
<dbReference type="InterPro" id="IPR011528">
    <property type="entry name" value="NERD"/>
</dbReference>
<evidence type="ECO:0000313" key="3">
    <source>
        <dbReference type="Proteomes" id="UP001595871"/>
    </source>
</evidence>
<dbReference type="EMBL" id="JBHSCF010000055">
    <property type="protein sequence ID" value="MFC4190404.1"/>
    <property type="molecule type" value="Genomic_DNA"/>
</dbReference>
<dbReference type="Pfam" id="PF08378">
    <property type="entry name" value="NERD"/>
    <property type="match status" value="1"/>
</dbReference>
<name>A0ABV8NDA5_9ACTN</name>
<evidence type="ECO:0000313" key="2">
    <source>
        <dbReference type="EMBL" id="MFC4190404.1"/>
    </source>
</evidence>
<proteinExistence type="predicted"/>